<dbReference type="OrthoDB" id="6213484at2"/>
<dbReference type="PROSITE" id="PS51094">
    <property type="entry name" value="PTS_EIIA_TYPE_2"/>
    <property type="match status" value="1"/>
</dbReference>
<dbReference type="InterPro" id="IPR002178">
    <property type="entry name" value="PTS_EIIA_type-2_dom"/>
</dbReference>
<evidence type="ECO:0000313" key="3">
    <source>
        <dbReference type="Proteomes" id="UP000094070"/>
    </source>
</evidence>
<dbReference type="InterPro" id="IPR016152">
    <property type="entry name" value="PTrfase/Anion_transptr"/>
</dbReference>
<dbReference type="Gene3D" id="3.40.930.10">
    <property type="entry name" value="Mannitol-specific EII, Chain A"/>
    <property type="match status" value="1"/>
</dbReference>
<organism evidence="2 3">
    <name type="scientific">Vibrio rumoiensis 1S-45</name>
    <dbReference type="NCBI Taxonomy" id="1188252"/>
    <lineage>
        <taxon>Bacteria</taxon>
        <taxon>Pseudomonadati</taxon>
        <taxon>Pseudomonadota</taxon>
        <taxon>Gammaproteobacteria</taxon>
        <taxon>Vibrionales</taxon>
        <taxon>Vibrionaceae</taxon>
        <taxon>Vibrio</taxon>
    </lineage>
</organism>
<dbReference type="eggNOG" id="COG1762">
    <property type="taxonomic scope" value="Bacteria"/>
</dbReference>
<sequence length="268" mass="30574">MHSKRLTFFLGADGLPSWLIKSIHNQLIDFDGSVTLLKIQTLQEVNVKDYLDAMTLAFQPFDLCQLILCGPKMDDFERRLNQCLPDNCFIVDKNTSTAPTHLNFDTFHFQFCHIEKQLNAFNRFVQSVSQPTESSVNEKEKTYVLKWLAKQANYANREIIETQLKQRESMSSTGMKNGIAFPHIVSEGVTDPQLFCVTTTTPIQWGSNFGPVTHIMCLILPKPFQKEAFLGVKNLASKLVNEDFQQFITQQNTGAELQVILSCLMEQR</sequence>
<keyword evidence="3" id="KW-1185">Reference proteome</keyword>
<dbReference type="RefSeq" id="WP_017026231.1">
    <property type="nucleotide sequence ID" value="NZ_AJYK02000095.1"/>
</dbReference>
<reference evidence="2 3" key="1">
    <citation type="journal article" date="2012" name="Science">
        <title>Ecological populations of bacteria act as socially cohesive units of antibiotic production and resistance.</title>
        <authorList>
            <person name="Cordero O.X."/>
            <person name="Wildschutte H."/>
            <person name="Kirkup B."/>
            <person name="Proehl S."/>
            <person name="Ngo L."/>
            <person name="Hussain F."/>
            <person name="Le Roux F."/>
            <person name="Mincer T."/>
            <person name="Polz M.F."/>
        </authorList>
    </citation>
    <scope>NUCLEOTIDE SEQUENCE [LARGE SCALE GENOMIC DNA]</scope>
    <source>
        <strain evidence="2 3">1S-45</strain>
    </source>
</reference>
<dbReference type="Proteomes" id="UP000094070">
    <property type="component" value="Unassembled WGS sequence"/>
</dbReference>
<dbReference type="EMBL" id="AJYK02000095">
    <property type="protein sequence ID" value="OEF23267.1"/>
    <property type="molecule type" value="Genomic_DNA"/>
</dbReference>
<accession>A0A1E5DZG0</accession>
<proteinExistence type="predicted"/>
<dbReference type="InterPro" id="IPR051541">
    <property type="entry name" value="PTS_SugarTrans_NitroReg"/>
</dbReference>
<evidence type="ECO:0000259" key="1">
    <source>
        <dbReference type="PROSITE" id="PS51094"/>
    </source>
</evidence>
<comment type="caution">
    <text evidence="2">The sequence shown here is derived from an EMBL/GenBank/DDBJ whole genome shotgun (WGS) entry which is preliminary data.</text>
</comment>
<name>A0A1E5DZG0_9VIBR</name>
<feature type="domain" description="PTS EIIA type-2" evidence="1">
    <location>
        <begin position="122"/>
        <end position="267"/>
    </location>
</feature>
<protein>
    <recommendedName>
        <fullName evidence="1">PTS EIIA type-2 domain-containing protein</fullName>
    </recommendedName>
</protein>
<dbReference type="AlphaFoldDB" id="A0A1E5DZG0"/>
<dbReference type="Pfam" id="PF00359">
    <property type="entry name" value="PTS_EIIA_2"/>
    <property type="match status" value="1"/>
</dbReference>
<dbReference type="PANTHER" id="PTHR47738">
    <property type="entry name" value="PTS SYSTEM FRUCTOSE-LIKE EIIA COMPONENT-RELATED"/>
    <property type="match status" value="1"/>
</dbReference>
<dbReference type="SUPFAM" id="SSF55804">
    <property type="entry name" value="Phoshotransferase/anion transport protein"/>
    <property type="match status" value="1"/>
</dbReference>
<gene>
    <name evidence="2" type="ORF">A1QC_12240</name>
</gene>
<dbReference type="STRING" id="1188252.A1QC_12240"/>
<evidence type="ECO:0000313" key="2">
    <source>
        <dbReference type="EMBL" id="OEF23267.1"/>
    </source>
</evidence>